<organism evidence="3 4">
    <name type="scientific">Thyridium curvatum</name>
    <dbReference type="NCBI Taxonomy" id="1093900"/>
    <lineage>
        <taxon>Eukaryota</taxon>
        <taxon>Fungi</taxon>
        <taxon>Dikarya</taxon>
        <taxon>Ascomycota</taxon>
        <taxon>Pezizomycotina</taxon>
        <taxon>Sordariomycetes</taxon>
        <taxon>Sordariomycetidae</taxon>
        <taxon>Thyridiales</taxon>
        <taxon>Thyridiaceae</taxon>
        <taxon>Thyridium</taxon>
    </lineage>
</organism>
<dbReference type="OrthoDB" id="203796at2759"/>
<comment type="caution">
    <text evidence="3">The sequence shown here is derived from an EMBL/GenBank/DDBJ whole genome shotgun (WGS) entry which is preliminary data.</text>
</comment>
<dbReference type="Proteomes" id="UP000319257">
    <property type="component" value="Unassembled WGS sequence"/>
</dbReference>
<feature type="compositionally biased region" description="Low complexity" evidence="1">
    <location>
        <begin position="53"/>
        <end position="65"/>
    </location>
</feature>
<keyword evidence="4" id="KW-1185">Reference proteome</keyword>
<keyword evidence="2" id="KW-1133">Transmembrane helix</keyword>
<gene>
    <name evidence="3" type="ORF">E0L32_004597</name>
</gene>
<dbReference type="GeneID" id="41972044"/>
<dbReference type="EMBL" id="SKBQ01000022">
    <property type="protein sequence ID" value="TPX15320.1"/>
    <property type="molecule type" value="Genomic_DNA"/>
</dbReference>
<name>A0A507BFJ5_9PEZI</name>
<evidence type="ECO:0000256" key="2">
    <source>
        <dbReference type="SAM" id="Phobius"/>
    </source>
</evidence>
<dbReference type="AlphaFoldDB" id="A0A507BFJ5"/>
<dbReference type="RefSeq" id="XP_030997031.1">
    <property type="nucleotide sequence ID" value="XM_031139026.1"/>
</dbReference>
<proteinExistence type="predicted"/>
<dbReference type="InParanoid" id="A0A507BFJ5"/>
<reference evidence="3 4" key="1">
    <citation type="submission" date="2019-06" db="EMBL/GenBank/DDBJ databases">
        <title>Draft genome sequence of the filamentous fungus Phialemoniopsis curvata isolated from diesel fuel.</title>
        <authorList>
            <person name="Varaljay V.A."/>
            <person name="Lyon W.J."/>
            <person name="Crouch A.L."/>
            <person name="Drake C.E."/>
            <person name="Hollomon J.M."/>
            <person name="Nadeau L.J."/>
            <person name="Nunn H.S."/>
            <person name="Stevenson B.S."/>
            <person name="Bojanowski C.L."/>
            <person name="Crookes-Goodson W.J."/>
        </authorList>
    </citation>
    <scope>NUCLEOTIDE SEQUENCE [LARGE SCALE GENOMIC DNA]</scope>
    <source>
        <strain evidence="3 4">D216</strain>
    </source>
</reference>
<accession>A0A507BFJ5</accession>
<sequence>MGKPSQSADRPADDAVSLHTQPDRHHPFQDDDDAPELQVDDLPPLYSDIDEPAASSSSSSAAPLLPSSADADILPAYVTDGPTGRQWYLNPVLDTVPAVLEKHVRAWAVQPPRPSVRVHGEHKATVTNNGKRERKSVTDFDVRIDLTPYLFSDATNGASWRQLRTVENYEKARRGTVLQTRAAGSSQDLEVGGGDKPTLAEWCHLYCASHAGLKAFSVRRRMVGFDEDRVRQKIEALVRASNYRGRVQVTFPVKDDLVEVFNACRTNRWRLTTWIFWLCAFTLLFLLTWPYLLVRTKRFEVVSVDWPFSRPREDGGKEYISLSEDQWYNLWGRALNKAILEKRQCELNQQDLIASEGAQPTFDTGSSAVNAGLGMLRAGVNAMNEVNRQLGWGYDEA</sequence>
<dbReference type="PANTHER" id="PTHR37848:SF1">
    <property type="entry name" value="SUN DOMAIN-CONTAINING PROTEIN"/>
    <property type="match status" value="1"/>
</dbReference>
<evidence type="ECO:0000313" key="3">
    <source>
        <dbReference type="EMBL" id="TPX15320.1"/>
    </source>
</evidence>
<evidence type="ECO:0000313" key="4">
    <source>
        <dbReference type="Proteomes" id="UP000319257"/>
    </source>
</evidence>
<feature type="region of interest" description="Disordered" evidence="1">
    <location>
        <begin position="1"/>
        <end position="65"/>
    </location>
</feature>
<feature type="compositionally biased region" description="Acidic residues" evidence="1">
    <location>
        <begin position="30"/>
        <end position="39"/>
    </location>
</feature>
<keyword evidence="2" id="KW-0472">Membrane</keyword>
<dbReference type="PANTHER" id="PTHR37848">
    <property type="entry name" value="EXPRESSED PROTEIN"/>
    <property type="match status" value="1"/>
</dbReference>
<keyword evidence="2" id="KW-0812">Transmembrane</keyword>
<protein>
    <submittedName>
        <fullName evidence="3">Uncharacterized protein</fullName>
    </submittedName>
</protein>
<feature type="transmembrane region" description="Helical" evidence="2">
    <location>
        <begin position="274"/>
        <end position="294"/>
    </location>
</feature>
<evidence type="ECO:0000256" key="1">
    <source>
        <dbReference type="SAM" id="MobiDB-lite"/>
    </source>
</evidence>